<dbReference type="PANTHER" id="PTHR34220:SF7">
    <property type="entry name" value="SENSOR HISTIDINE KINASE YPDA"/>
    <property type="match status" value="1"/>
</dbReference>
<keyword evidence="1" id="KW-0812">Transmembrane</keyword>
<feature type="domain" description="Signal transduction histidine kinase internal region" evidence="2">
    <location>
        <begin position="78"/>
        <end position="155"/>
    </location>
</feature>
<proteinExistence type="predicted"/>
<dbReference type="EMBL" id="JACHCA010000019">
    <property type="protein sequence ID" value="MBB6131026.1"/>
    <property type="molecule type" value="Genomic_DNA"/>
</dbReference>
<dbReference type="GO" id="GO:0016020">
    <property type="term" value="C:membrane"/>
    <property type="evidence" value="ECO:0007669"/>
    <property type="project" value="InterPro"/>
</dbReference>
<dbReference type="GO" id="GO:0000155">
    <property type="term" value="F:phosphorelay sensor kinase activity"/>
    <property type="evidence" value="ECO:0007669"/>
    <property type="project" value="InterPro"/>
</dbReference>
<accession>A0A841JN48</accession>
<organism evidence="3 4">
    <name type="scientific">Mucilaginibacter lappiensis</name>
    <dbReference type="NCBI Taxonomy" id="354630"/>
    <lineage>
        <taxon>Bacteria</taxon>
        <taxon>Pseudomonadati</taxon>
        <taxon>Bacteroidota</taxon>
        <taxon>Sphingobacteriia</taxon>
        <taxon>Sphingobacteriales</taxon>
        <taxon>Sphingobacteriaceae</taxon>
        <taxon>Mucilaginibacter</taxon>
    </lineage>
</organism>
<gene>
    <name evidence="3" type="ORF">HDF22_005177</name>
</gene>
<keyword evidence="1" id="KW-0472">Membrane</keyword>
<name>A0A841JN48_9SPHI</name>
<keyword evidence="1" id="KW-1133">Transmembrane helix</keyword>
<evidence type="ECO:0000259" key="2">
    <source>
        <dbReference type="Pfam" id="PF06580"/>
    </source>
</evidence>
<dbReference type="RefSeq" id="WP_183589646.1">
    <property type="nucleotide sequence ID" value="NZ_JACHCA010000019.1"/>
</dbReference>
<evidence type="ECO:0000313" key="4">
    <source>
        <dbReference type="Proteomes" id="UP000548326"/>
    </source>
</evidence>
<dbReference type="InterPro" id="IPR010559">
    <property type="entry name" value="Sig_transdc_His_kin_internal"/>
</dbReference>
<dbReference type="PANTHER" id="PTHR34220">
    <property type="entry name" value="SENSOR HISTIDINE KINASE YPDA"/>
    <property type="match status" value="1"/>
</dbReference>
<feature type="transmembrane region" description="Helical" evidence="1">
    <location>
        <begin position="20"/>
        <end position="41"/>
    </location>
</feature>
<keyword evidence="3" id="KW-0418">Kinase</keyword>
<evidence type="ECO:0000313" key="3">
    <source>
        <dbReference type="EMBL" id="MBB6131026.1"/>
    </source>
</evidence>
<keyword evidence="3" id="KW-0808">Transferase</keyword>
<dbReference type="InterPro" id="IPR050640">
    <property type="entry name" value="Bact_2-comp_sensor_kinase"/>
</dbReference>
<sequence length="272" mass="31903">MLENWFHIKVLRSIHLPYLFFVASIWRAIYFIGLSTCYWFALYSVYNKRKILQLENERMKSESRKILLEKDLLATHNSLLRAQINPHLLFNTLNYIYNTVYKSSEEAAEVIMLLSEITHYSFKSTGSNETVSLKDEIVAIENLIKLNQIRFNNKLCIELILKGDFEGIKIIPLVLLTFVENIFKYANLSDRDFPVQIYVGLDNGSLSFYTINKIGRTHSMPHNNSKLGLVNVKNRLENQYKRQYDLTINNRDGIFSIDLNINLHEHNKVLYN</sequence>
<dbReference type="AlphaFoldDB" id="A0A841JN48"/>
<dbReference type="Pfam" id="PF06580">
    <property type="entry name" value="His_kinase"/>
    <property type="match status" value="1"/>
</dbReference>
<dbReference type="Proteomes" id="UP000548326">
    <property type="component" value="Unassembled WGS sequence"/>
</dbReference>
<evidence type="ECO:0000256" key="1">
    <source>
        <dbReference type="SAM" id="Phobius"/>
    </source>
</evidence>
<comment type="caution">
    <text evidence="3">The sequence shown here is derived from an EMBL/GenBank/DDBJ whole genome shotgun (WGS) entry which is preliminary data.</text>
</comment>
<protein>
    <submittedName>
        <fullName evidence="3">LytS/YehU family sensor histidine kinase</fullName>
    </submittedName>
</protein>
<reference evidence="3 4" key="1">
    <citation type="submission" date="2020-08" db="EMBL/GenBank/DDBJ databases">
        <title>Genomic Encyclopedia of Type Strains, Phase IV (KMG-V): Genome sequencing to study the core and pangenomes of soil and plant-associated prokaryotes.</title>
        <authorList>
            <person name="Whitman W."/>
        </authorList>
    </citation>
    <scope>NUCLEOTIDE SEQUENCE [LARGE SCALE GENOMIC DNA]</scope>
    <source>
        <strain evidence="3 4">MP601</strain>
    </source>
</reference>